<evidence type="ECO:0000313" key="6">
    <source>
        <dbReference type="EMBL" id="TQM03090.1"/>
    </source>
</evidence>
<dbReference type="GO" id="GO:0042597">
    <property type="term" value="C:periplasmic space"/>
    <property type="evidence" value="ECO:0007669"/>
    <property type="project" value="UniProtKB-SubCell"/>
</dbReference>
<name>A0A543D162_9PSEU</name>
<comment type="caution">
    <text evidence="6">The sequence shown here is derived from an EMBL/GenBank/DDBJ whole genome shotgun (WGS) entry which is preliminary data.</text>
</comment>
<dbReference type="Gene3D" id="2.70.98.70">
    <property type="match status" value="1"/>
</dbReference>
<evidence type="ECO:0000256" key="4">
    <source>
        <dbReference type="ARBA" id="ARBA00023239"/>
    </source>
</evidence>
<evidence type="ECO:0000259" key="5">
    <source>
        <dbReference type="Pfam" id="PF07940"/>
    </source>
</evidence>
<gene>
    <name evidence="6" type="ORF">FB558_7739</name>
</gene>
<dbReference type="AlphaFoldDB" id="A0A543D162"/>
<dbReference type="Pfam" id="PF07940">
    <property type="entry name" value="Hepar_II_III_C"/>
    <property type="match status" value="1"/>
</dbReference>
<keyword evidence="3" id="KW-0574">Periplasm</keyword>
<dbReference type="Proteomes" id="UP000315677">
    <property type="component" value="Unassembled WGS sequence"/>
</dbReference>
<reference evidence="6 7" key="1">
    <citation type="submission" date="2019-06" db="EMBL/GenBank/DDBJ databases">
        <title>Sequencing the genomes of 1000 actinobacteria strains.</title>
        <authorList>
            <person name="Klenk H.-P."/>
        </authorList>
    </citation>
    <scope>NUCLEOTIDE SEQUENCE [LARGE SCALE GENOMIC DNA]</scope>
    <source>
        <strain evidence="6 7">DSM 45301</strain>
    </source>
</reference>
<evidence type="ECO:0000256" key="3">
    <source>
        <dbReference type="ARBA" id="ARBA00022764"/>
    </source>
</evidence>
<dbReference type="PANTHER" id="PTHR39210">
    <property type="entry name" value="HEPARIN-SULFATE LYASE"/>
    <property type="match status" value="1"/>
</dbReference>
<evidence type="ECO:0000256" key="1">
    <source>
        <dbReference type="ARBA" id="ARBA00004418"/>
    </source>
</evidence>
<dbReference type="Gene3D" id="1.50.10.100">
    <property type="entry name" value="Chondroitin AC/alginate lyase"/>
    <property type="match status" value="1"/>
</dbReference>
<dbReference type="RefSeq" id="WP_142062899.1">
    <property type="nucleotide sequence ID" value="NZ_VFPA01000006.1"/>
</dbReference>
<accession>A0A543D162</accession>
<organism evidence="6 7">
    <name type="scientific">Pseudonocardia kunmingensis</name>
    <dbReference type="NCBI Taxonomy" id="630975"/>
    <lineage>
        <taxon>Bacteria</taxon>
        <taxon>Bacillati</taxon>
        <taxon>Actinomycetota</taxon>
        <taxon>Actinomycetes</taxon>
        <taxon>Pseudonocardiales</taxon>
        <taxon>Pseudonocardiaceae</taxon>
        <taxon>Pseudonocardia</taxon>
    </lineage>
</organism>
<dbReference type="InterPro" id="IPR012480">
    <property type="entry name" value="Hepar_II_III_C"/>
</dbReference>
<proteinExistence type="predicted"/>
<dbReference type="EMBL" id="VFPA01000006">
    <property type="protein sequence ID" value="TQM03090.1"/>
    <property type="molecule type" value="Genomic_DNA"/>
</dbReference>
<evidence type="ECO:0000256" key="2">
    <source>
        <dbReference type="ARBA" id="ARBA00022729"/>
    </source>
</evidence>
<keyword evidence="7" id="KW-1185">Reference proteome</keyword>
<dbReference type="SUPFAM" id="SSF48230">
    <property type="entry name" value="Chondroitin AC/alginate lyase"/>
    <property type="match status" value="1"/>
</dbReference>
<dbReference type="GO" id="GO:0016829">
    <property type="term" value="F:lyase activity"/>
    <property type="evidence" value="ECO:0007669"/>
    <property type="project" value="UniProtKB-KW"/>
</dbReference>
<dbReference type="OrthoDB" id="7335480at2"/>
<evidence type="ECO:0000313" key="7">
    <source>
        <dbReference type="Proteomes" id="UP000315677"/>
    </source>
</evidence>
<dbReference type="PANTHER" id="PTHR39210:SF1">
    <property type="entry name" value="HEPARIN-SULFATE LYASE"/>
    <property type="match status" value="1"/>
</dbReference>
<comment type="subcellular location">
    <subcellularLocation>
        <location evidence="1">Periplasm</location>
    </subcellularLocation>
</comment>
<keyword evidence="4" id="KW-0456">Lyase</keyword>
<protein>
    <submittedName>
        <fullName evidence="6">Heparinase II/III-like protein</fullName>
    </submittedName>
</protein>
<feature type="domain" description="Heparinase II/III-like C-terminal" evidence="5">
    <location>
        <begin position="288"/>
        <end position="444"/>
    </location>
</feature>
<sequence>MISTVVPPAERGGWWHQYVCPVHGVELEHVGLLGGEFPTGGAPCAHGCRVDTPEVRGAWTVLAHQACAREILARAGSPQHQDREGAALLLRRYAEVYAALGRGTHDGAAGWMLRGRLFHQALTEAIWAVTIGRAARLLGDPVPELTAALADAARGARDSLVADGRFSSNYTAWLDAAGAACTGKPEWLEGPHGLFAHVLLATHPDGWEWEASTYYHSFVLRAYRLGIAAVPGVRVPAEVSERLDAMSRVLRETVTPGGLVPSLHDGPYRRAEWDRELAELDMTPLPGPPVTVHADAGYTILRGGGLHAILDHGPHGGSHGHLDTLSLYLYGDDVAWQPDPGQVPYGHAHWRRYYASTAAHPTFSVDGRDQAECAGELVGATDTGVTVACGQAYEGVRAVRRVELADGALHDELTVTADRPRRIALHLRPDVPLTVRAEAGEVRTDWDGALRGTHTASAPARFVARPGPGPADDPQRTRTHVDWVAEDATTVTFRSTYRLGS</sequence>
<keyword evidence="2" id="KW-0732">Signal</keyword>
<dbReference type="InterPro" id="IPR008929">
    <property type="entry name" value="Chondroitin_lyas"/>
</dbReference>